<dbReference type="NCBIfam" id="TIGR00040">
    <property type="entry name" value="yfcE"/>
    <property type="match status" value="1"/>
</dbReference>
<comment type="similarity">
    <text evidence="1 2">Belongs to the metallophosphoesterase superfamily. YfcE family.</text>
</comment>
<evidence type="ECO:0000313" key="5">
    <source>
        <dbReference type="Proteomes" id="UP000501451"/>
    </source>
</evidence>
<evidence type="ECO:0000256" key="2">
    <source>
        <dbReference type="RuleBase" id="RU362039"/>
    </source>
</evidence>
<comment type="cofactor">
    <cofactor evidence="2">
        <name>a divalent metal cation</name>
        <dbReference type="ChEBI" id="CHEBI:60240"/>
    </cofactor>
</comment>
<dbReference type="EMBL" id="CP049740">
    <property type="protein sequence ID" value="QII83028.1"/>
    <property type="molecule type" value="Genomic_DNA"/>
</dbReference>
<dbReference type="EC" id="3.1.4.-" evidence="2"/>
<dbReference type="GO" id="GO:0016787">
    <property type="term" value="F:hydrolase activity"/>
    <property type="evidence" value="ECO:0007669"/>
    <property type="project" value="UniProtKB-UniRule"/>
</dbReference>
<name>A0A6G7KCM6_9LACT</name>
<dbReference type="GO" id="GO:0046872">
    <property type="term" value="F:metal ion binding"/>
    <property type="evidence" value="ECO:0007669"/>
    <property type="project" value="UniProtKB-KW"/>
</dbReference>
<accession>A0A6G7KCM6</accession>
<protein>
    <recommendedName>
        <fullName evidence="2">Phosphoesterase</fullName>
        <ecNumber evidence="2">3.1.4.-</ecNumber>
    </recommendedName>
</protein>
<organism evidence="4 5">
    <name type="scientific">Jeotgalibaca arthritidis</name>
    <dbReference type="NCBI Taxonomy" id="1868794"/>
    <lineage>
        <taxon>Bacteria</taxon>
        <taxon>Bacillati</taxon>
        <taxon>Bacillota</taxon>
        <taxon>Bacilli</taxon>
        <taxon>Lactobacillales</taxon>
        <taxon>Carnobacteriaceae</taxon>
        <taxon>Jeotgalibaca</taxon>
    </lineage>
</organism>
<evidence type="ECO:0000259" key="3">
    <source>
        <dbReference type="Pfam" id="PF12850"/>
    </source>
</evidence>
<dbReference type="Pfam" id="PF12850">
    <property type="entry name" value="Metallophos_2"/>
    <property type="match status" value="1"/>
</dbReference>
<dbReference type="Gene3D" id="3.60.21.10">
    <property type="match status" value="1"/>
</dbReference>
<reference evidence="4 5" key="1">
    <citation type="journal article" date="2017" name="Int. J. Syst. Evol. Microbiol.">
        <title>Jeotgalibaca porci sp. nov. and Jeotgalibaca arthritidis sp. nov., isolated from pigs, and emended description of the genus Jeotgalibaca.</title>
        <authorList>
            <person name="Zamora L."/>
            <person name="Perez-Sancho M."/>
            <person name="Dominguez L."/>
            <person name="Fernandez-Garayzabal J.F."/>
            <person name="Vela A.I."/>
        </authorList>
    </citation>
    <scope>NUCLEOTIDE SEQUENCE [LARGE SCALE GENOMIC DNA]</scope>
    <source>
        <strain evidence="4 5">CECT 9157</strain>
    </source>
</reference>
<dbReference type="Proteomes" id="UP000501451">
    <property type="component" value="Chromosome"/>
</dbReference>
<proteinExistence type="inferred from homology"/>
<evidence type="ECO:0000256" key="1">
    <source>
        <dbReference type="ARBA" id="ARBA00008950"/>
    </source>
</evidence>
<gene>
    <name evidence="4" type="ORF">G7057_11585</name>
</gene>
<dbReference type="InterPro" id="IPR000979">
    <property type="entry name" value="Phosphodiesterase_MJ0936/Vps29"/>
</dbReference>
<dbReference type="KEGG" id="jar:G7057_11585"/>
<dbReference type="RefSeq" id="WP_166163913.1">
    <property type="nucleotide sequence ID" value="NZ_CP049740.1"/>
</dbReference>
<dbReference type="AlphaFoldDB" id="A0A6G7KCM6"/>
<evidence type="ECO:0000313" key="4">
    <source>
        <dbReference type="EMBL" id="QII83028.1"/>
    </source>
</evidence>
<keyword evidence="5" id="KW-1185">Reference proteome</keyword>
<dbReference type="InterPro" id="IPR024654">
    <property type="entry name" value="Calcineurin-like_PHP_lpxH"/>
</dbReference>
<dbReference type="SUPFAM" id="SSF56300">
    <property type="entry name" value="Metallo-dependent phosphatases"/>
    <property type="match status" value="1"/>
</dbReference>
<feature type="domain" description="Calcineurin-like phosphoesterase" evidence="3">
    <location>
        <begin position="1"/>
        <end position="146"/>
    </location>
</feature>
<keyword evidence="2" id="KW-0479">Metal-binding</keyword>
<dbReference type="PANTHER" id="PTHR11124">
    <property type="entry name" value="VACUOLAR SORTING PROTEIN VPS29"/>
    <property type="match status" value="1"/>
</dbReference>
<sequence>MRLLIVSDSHGDSHILNQLVNRYQDKVDKFVHCGDSELSDRDLVWGVMDTVAGNCDYYGDFNLSHVERSLEYPYGIVHGHYHDVKWSLDKLKAFAEAEALRFVFYGHSHILAADYEAGVFFINPGSIKSPRGSVYEKTYCLLDATEEAVELKVYNDKHKEIPSLGKKWTQTEL</sequence>
<dbReference type="InterPro" id="IPR029052">
    <property type="entry name" value="Metallo-depent_PP-like"/>
</dbReference>